<dbReference type="EMBL" id="AMCI01005975">
    <property type="protein sequence ID" value="EJW95144.1"/>
    <property type="molecule type" value="Genomic_DNA"/>
</dbReference>
<dbReference type="InterPro" id="IPR029056">
    <property type="entry name" value="Ribokinase-like"/>
</dbReference>
<evidence type="ECO:0000256" key="3">
    <source>
        <dbReference type="ARBA" id="ARBA00022777"/>
    </source>
</evidence>
<protein>
    <submittedName>
        <fullName evidence="5">Pfkb domain protein</fullName>
    </submittedName>
</protein>
<dbReference type="InterPro" id="IPR011611">
    <property type="entry name" value="PfkB_dom"/>
</dbReference>
<comment type="caution">
    <text evidence="5">The sequence shown here is derived from an EMBL/GenBank/DDBJ whole genome shotgun (WGS) entry which is preliminary data.</text>
</comment>
<sequence length="291" mass="31708">MQLIDTKRYLEIQKRFASLHQQRTTGGSACNTILAIAHLGGKPGLIGKVGKDEPAAFFSANCQKYGIAAQLLKDSQLPTGVASTIITADGQRTFGTYLGAAATLQAADIRPEWFDGYSYFYIEGYLVQNHDLIRHAVKLARQAGLHICIDLASFNIVQDDREFFAELLREIDIVFANEQEATAFTGNNDAKANLRVLADLCDIAVVKIGKHGVWVRRGEEEIHCPAREVPHVVDTTAAGDYFSAGFLYALSQGRDLLACAALGSELSGHIIEVVGTALSETTWQKIKAAYC</sequence>
<dbReference type="Pfam" id="PF00294">
    <property type="entry name" value="PfkB"/>
    <property type="match status" value="1"/>
</dbReference>
<feature type="domain" description="Carbohydrate kinase PfkB" evidence="4">
    <location>
        <begin position="20"/>
        <end position="281"/>
    </location>
</feature>
<gene>
    <name evidence="5" type="ORF">EVA_16751</name>
</gene>
<keyword evidence="2" id="KW-0808">Transferase</keyword>
<evidence type="ECO:0000313" key="5">
    <source>
        <dbReference type="EMBL" id="EJW95144.1"/>
    </source>
</evidence>
<organism evidence="5">
    <name type="scientific">gut metagenome</name>
    <dbReference type="NCBI Taxonomy" id="749906"/>
    <lineage>
        <taxon>unclassified sequences</taxon>
        <taxon>metagenomes</taxon>
        <taxon>organismal metagenomes</taxon>
    </lineage>
</organism>
<evidence type="ECO:0000256" key="2">
    <source>
        <dbReference type="ARBA" id="ARBA00022679"/>
    </source>
</evidence>
<dbReference type="PANTHER" id="PTHR43320">
    <property type="entry name" value="SUGAR KINASE"/>
    <property type="match status" value="1"/>
</dbReference>
<name>J9G6M7_9ZZZZ</name>
<comment type="similarity">
    <text evidence="1">Belongs to the carbohydrate kinase PfkB family.</text>
</comment>
<evidence type="ECO:0000259" key="4">
    <source>
        <dbReference type="Pfam" id="PF00294"/>
    </source>
</evidence>
<keyword evidence="3" id="KW-0418">Kinase</keyword>
<evidence type="ECO:0000256" key="1">
    <source>
        <dbReference type="ARBA" id="ARBA00010688"/>
    </source>
</evidence>
<accession>J9G6M7</accession>
<dbReference type="PANTHER" id="PTHR43320:SF3">
    <property type="entry name" value="CARBOHYDRATE KINASE PFKB DOMAIN-CONTAINING PROTEIN"/>
    <property type="match status" value="1"/>
</dbReference>
<dbReference type="InterPro" id="IPR002139">
    <property type="entry name" value="Ribo/fructo_kinase"/>
</dbReference>
<dbReference type="GO" id="GO:0016301">
    <property type="term" value="F:kinase activity"/>
    <property type="evidence" value="ECO:0007669"/>
    <property type="project" value="UniProtKB-KW"/>
</dbReference>
<proteinExistence type="inferred from homology"/>
<dbReference type="InterPro" id="IPR002173">
    <property type="entry name" value="Carboh/pur_kinase_PfkB_CS"/>
</dbReference>
<reference evidence="5" key="1">
    <citation type="journal article" date="2012" name="PLoS ONE">
        <title>Gene sets for utilization of primary and secondary nutrition supplies in the distal gut of endangered iberian lynx.</title>
        <authorList>
            <person name="Alcaide M."/>
            <person name="Messina E."/>
            <person name="Richter M."/>
            <person name="Bargiela R."/>
            <person name="Peplies J."/>
            <person name="Huws S.A."/>
            <person name="Newbold C.J."/>
            <person name="Golyshin P.N."/>
            <person name="Simon M.A."/>
            <person name="Lopez G."/>
            <person name="Yakimov M.M."/>
            <person name="Ferrer M."/>
        </authorList>
    </citation>
    <scope>NUCLEOTIDE SEQUENCE</scope>
</reference>
<dbReference type="Gene3D" id="3.40.1190.20">
    <property type="match status" value="1"/>
</dbReference>
<dbReference type="InterPro" id="IPR052700">
    <property type="entry name" value="Carb_kinase_PfkB-like"/>
</dbReference>
<dbReference type="PRINTS" id="PR00990">
    <property type="entry name" value="RIBOKINASE"/>
</dbReference>
<dbReference type="AlphaFoldDB" id="J9G6M7"/>
<dbReference type="CDD" id="cd01168">
    <property type="entry name" value="adenosine_kinase"/>
    <property type="match status" value="1"/>
</dbReference>
<dbReference type="SUPFAM" id="SSF53613">
    <property type="entry name" value="Ribokinase-like"/>
    <property type="match status" value="1"/>
</dbReference>
<dbReference type="PROSITE" id="PS00584">
    <property type="entry name" value="PFKB_KINASES_2"/>
    <property type="match status" value="1"/>
</dbReference>